<dbReference type="GO" id="GO:0008270">
    <property type="term" value="F:zinc ion binding"/>
    <property type="evidence" value="ECO:0007669"/>
    <property type="project" value="UniProtKB-KW"/>
</dbReference>
<dbReference type="GO" id="GO:0051205">
    <property type="term" value="P:protein insertion into membrane"/>
    <property type="evidence" value="ECO:0007669"/>
    <property type="project" value="TreeGrafter"/>
</dbReference>
<keyword evidence="6" id="KW-1133">Transmembrane helix</keyword>
<evidence type="ECO:0000256" key="4">
    <source>
        <dbReference type="ARBA" id="ARBA00022771"/>
    </source>
</evidence>
<evidence type="ECO:0000313" key="12">
    <source>
        <dbReference type="Proteomes" id="UP000663870"/>
    </source>
</evidence>
<evidence type="ECO:0000313" key="10">
    <source>
        <dbReference type="EMBL" id="CAF1489965.1"/>
    </source>
</evidence>
<gene>
    <name evidence="10" type="ORF">JXQ802_LOCUS39809</name>
    <name evidence="9" type="ORF">PYM288_LOCUS25446</name>
</gene>
<keyword evidence="3" id="KW-0479">Metal-binding</keyword>
<dbReference type="PANTHER" id="PTHR14402">
    <property type="entry name" value="RECEPTOR TRANSPORTING PROTEIN"/>
    <property type="match status" value="1"/>
</dbReference>
<proteinExistence type="predicted"/>
<evidence type="ECO:0000256" key="7">
    <source>
        <dbReference type="ARBA" id="ARBA00023136"/>
    </source>
</evidence>
<comment type="caution">
    <text evidence="9">The sequence shown here is derived from an EMBL/GenBank/DDBJ whole genome shotgun (WGS) entry which is preliminary data.</text>
</comment>
<dbReference type="InterPro" id="IPR026096">
    <property type="entry name" value="R-trans_p"/>
</dbReference>
<sequence>MSFKQFESIFYPAFDFYGLTDWTLEKMPKNVNIKRKSKKSTLANEWFFKSHNGQSIFHCPKCAQQTKENDEPVWSSVYTTILFRARYSEEKDKDGVMWGSGRIQMNIFEQGCQTCGTYSTGHFDEDGICFALYWLHIWILKTFYSVEIYDDNDHDRPQNGVLSRGPHNTHLCKACQSGWCKIPIDTTSNETAKLFDATLTQYVGWYINKQLGGIKASLSRFLAIDPNCASSRILAAAIGLFSMSRPSTLAHV</sequence>
<evidence type="ECO:0000256" key="1">
    <source>
        <dbReference type="ARBA" id="ARBA00004167"/>
    </source>
</evidence>
<keyword evidence="12" id="KW-1185">Reference proteome</keyword>
<evidence type="ECO:0000313" key="11">
    <source>
        <dbReference type="Proteomes" id="UP000663854"/>
    </source>
</evidence>
<dbReference type="GO" id="GO:0016020">
    <property type="term" value="C:membrane"/>
    <property type="evidence" value="ECO:0007669"/>
    <property type="project" value="UniProtKB-SubCell"/>
</dbReference>
<keyword evidence="5" id="KW-0862">Zinc</keyword>
<evidence type="ECO:0000313" key="9">
    <source>
        <dbReference type="EMBL" id="CAF1212376.1"/>
    </source>
</evidence>
<evidence type="ECO:0000256" key="3">
    <source>
        <dbReference type="ARBA" id="ARBA00022723"/>
    </source>
</evidence>
<dbReference type="Pfam" id="PF13695">
    <property type="entry name" value="Zn_ribbon_3CxxC"/>
    <property type="match status" value="1"/>
</dbReference>
<evidence type="ECO:0000259" key="8">
    <source>
        <dbReference type="SMART" id="SM01328"/>
    </source>
</evidence>
<dbReference type="SMART" id="SM01328">
    <property type="entry name" value="zf-3CxxC"/>
    <property type="match status" value="1"/>
</dbReference>
<keyword evidence="4" id="KW-0863">Zinc-finger</keyword>
<keyword evidence="2" id="KW-0812">Transmembrane</keyword>
<dbReference type="GO" id="GO:0031849">
    <property type="term" value="F:olfactory receptor binding"/>
    <property type="evidence" value="ECO:0007669"/>
    <property type="project" value="TreeGrafter"/>
</dbReference>
<dbReference type="EMBL" id="CAJNOL010002336">
    <property type="protein sequence ID" value="CAF1489965.1"/>
    <property type="molecule type" value="Genomic_DNA"/>
</dbReference>
<protein>
    <recommendedName>
        <fullName evidence="8">3CxxC-type domain-containing protein</fullName>
    </recommendedName>
</protein>
<accession>A0A814WZH6</accession>
<dbReference type="Proteomes" id="UP000663870">
    <property type="component" value="Unassembled WGS sequence"/>
</dbReference>
<reference evidence="9" key="1">
    <citation type="submission" date="2021-02" db="EMBL/GenBank/DDBJ databases">
        <authorList>
            <person name="Nowell W R."/>
        </authorList>
    </citation>
    <scope>NUCLEOTIDE SEQUENCE</scope>
</reference>
<dbReference type="GO" id="GO:0006612">
    <property type="term" value="P:protein targeting to membrane"/>
    <property type="evidence" value="ECO:0007669"/>
    <property type="project" value="TreeGrafter"/>
</dbReference>
<dbReference type="EMBL" id="CAJNOH010001392">
    <property type="protein sequence ID" value="CAF1212376.1"/>
    <property type="molecule type" value="Genomic_DNA"/>
</dbReference>
<evidence type="ECO:0000256" key="5">
    <source>
        <dbReference type="ARBA" id="ARBA00022833"/>
    </source>
</evidence>
<organism evidence="9 11">
    <name type="scientific">Rotaria sordida</name>
    <dbReference type="NCBI Taxonomy" id="392033"/>
    <lineage>
        <taxon>Eukaryota</taxon>
        <taxon>Metazoa</taxon>
        <taxon>Spiralia</taxon>
        <taxon>Gnathifera</taxon>
        <taxon>Rotifera</taxon>
        <taxon>Eurotatoria</taxon>
        <taxon>Bdelloidea</taxon>
        <taxon>Philodinida</taxon>
        <taxon>Philodinidae</taxon>
        <taxon>Rotaria</taxon>
    </lineage>
</organism>
<dbReference type="AlphaFoldDB" id="A0A814WZH6"/>
<dbReference type="InterPro" id="IPR027377">
    <property type="entry name" value="ZAR1/RTP1-5-like_Znf-3CxxC"/>
</dbReference>
<evidence type="ECO:0000256" key="2">
    <source>
        <dbReference type="ARBA" id="ARBA00022692"/>
    </source>
</evidence>
<dbReference type="Proteomes" id="UP000663854">
    <property type="component" value="Unassembled WGS sequence"/>
</dbReference>
<keyword evidence="7" id="KW-0472">Membrane</keyword>
<dbReference type="PANTHER" id="PTHR14402:SF10">
    <property type="entry name" value="3CXXC-TYPE DOMAIN-CONTAINING PROTEIN"/>
    <property type="match status" value="1"/>
</dbReference>
<comment type="subcellular location">
    <subcellularLocation>
        <location evidence="1">Membrane</location>
        <topology evidence="1">Single-pass membrane protein</topology>
    </subcellularLocation>
</comment>
<feature type="domain" description="3CxxC-type" evidence="8">
    <location>
        <begin position="52"/>
        <end position="178"/>
    </location>
</feature>
<evidence type="ECO:0000256" key="6">
    <source>
        <dbReference type="ARBA" id="ARBA00022989"/>
    </source>
</evidence>
<name>A0A814WZH6_9BILA</name>